<dbReference type="AlphaFoldDB" id="A0AAV7UX46"/>
<name>A0AAV7UX46_PLEWA</name>
<sequence>MNGKGTVTGRHCWLCHTPGSPAWRRFPTRKSSGREPIWLIFRVTAGSKRPFAPSPGKTWEEAATEGGKTWEEAATEGARTAKEEVEVLEQMARKAEEASAANIALKEWGEHRNPAAHKTQ</sequence>
<proteinExistence type="predicted"/>
<comment type="caution">
    <text evidence="1">The sequence shown here is derived from an EMBL/GenBank/DDBJ whole genome shotgun (WGS) entry which is preliminary data.</text>
</comment>
<accession>A0AAV7UX46</accession>
<gene>
    <name evidence="1" type="ORF">NDU88_002964</name>
</gene>
<dbReference type="EMBL" id="JANPWB010000004">
    <property type="protein sequence ID" value="KAJ1193668.1"/>
    <property type="molecule type" value="Genomic_DNA"/>
</dbReference>
<keyword evidence="2" id="KW-1185">Reference proteome</keyword>
<evidence type="ECO:0000313" key="1">
    <source>
        <dbReference type="EMBL" id="KAJ1193668.1"/>
    </source>
</evidence>
<organism evidence="1 2">
    <name type="scientific">Pleurodeles waltl</name>
    <name type="common">Iberian ribbed newt</name>
    <dbReference type="NCBI Taxonomy" id="8319"/>
    <lineage>
        <taxon>Eukaryota</taxon>
        <taxon>Metazoa</taxon>
        <taxon>Chordata</taxon>
        <taxon>Craniata</taxon>
        <taxon>Vertebrata</taxon>
        <taxon>Euteleostomi</taxon>
        <taxon>Amphibia</taxon>
        <taxon>Batrachia</taxon>
        <taxon>Caudata</taxon>
        <taxon>Salamandroidea</taxon>
        <taxon>Salamandridae</taxon>
        <taxon>Pleurodelinae</taxon>
        <taxon>Pleurodeles</taxon>
    </lineage>
</organism>
<protein>
    <submittedName>
        <fullName evidence="1">Uncharacterized protein</fullName>
    </submittedName>
</protein>
<dbReference type="Proteomes" id="UP001066276">
    <property type="component" value="Chromosome 2_2"/>
</dbReference>
<reference evidence="1" key="1">
    <citation type="journal article" date="2022" name="bioRxiv">
        <title>Sequencing and chromosome-scale assembly of the giantPleurodeles waltlgenome.</title>
        <authorList>
            <person name="Brown T."/>
            <person name="Elewa A."/>
            <person name="Iarovenko S."/>
            <person name="Subramanian E."/>
            <person name="Araus A.J."/>
            <person name="Petzold A."/>
            <person name="Susuki M."/>
            <person name="Suzuki K.-i.T."/>
            <person name="Hayashi T."/>
            <person name="Toyoda A."/>
            <person name="Oliveira C."/>
            <person name="Osipova E."/>
            <person name="Leigh N.D."/>
            <person name="Simon A."/>
            <person name="Yun M.H."/>
        </authorList>
    </citation>
    <scope>NUCLEOTIDE SEQUENCE</scope>
    <source>
        <strain evidence="1">20211129_DDA</strain>
        <tissue evidence="1">Liver</tissue>
    </source>
</reference>
<evidence type="ECO:0000313" key="2">
    <source>
        <dbReference type="Proteomes" id="UP001066276"/>
    </source>
</evidence>